<feature type="transmembrane region" description="Helical" evidence="1">
    <location>
        <begin position="21"/>
        <end position="41"/>
    </location>
</feature>
<dbReference type="EMBL" id="CP062941">
    <property type="protein sequence ID" value="QOL50925.1"/>
    <property type="molecule type" value="Genomic_DNA"/>
</dbReference>
<evidence type="ECO:0008006" key="4">
    <source>
        <dbReference type="Google" id="ProtNLM"/>
    </source>
</evidence>
<feature type="transmembrane region" description="Helical" evidence="1">
    <location>
        <begin position="275"/>
        <end position="296"/>
    </location>
</feature>
<dbReference type="KEGG" id="mlir:LPB04_06470"/>
<accession>A0A7L9U9S9</accession>
<gene>
    <name evidence="2" type="ORF">LPB04_06470</name>
</gene>
<protein>
    <recommendedName>
        <fullName evidence="4">Glycosyltransferase RgtA/B/C/D-like domain-containing protein</fullName>
    </recommendedName>
</protein>
<name>A0A7L9U9S9_9BURK</name>
<keyword evidence="1" id="KW-1133">Transmembrane helix</keyword>
<feature type="transmembrane region" description="Helical" evidence="1">
    <location>
        <begin position="371"/>
        <end position="390"/>
    </location>
</feature>
<dbReference type="RefSeq" id="WP_193687909.1">
    <property type="nucleotide sequence ID" value="NZ_CP062941.1"/>
</dbReference>
<feature type="transmembrane region" description="Helical" evidence="1">
    <location>
        <begin position="94"/>
        <end position="118"/>
    </location>
</feature>
<feature type="transmembrane region" description="Helical" evidence="1">
    <location>
        <begin position="162"/>
        <end position="181"/>
    </location>
</feature>
<proteinExistence type="predicted"/>
<feature type="transmembrane region" description="Helical" evidence="1">
    <location>
        <begin position="303"/>
        <end position="326"/>
    </location>
</feature>
<feature type="transmembrane region" description="Helical" evidence="1">
    <location>
        <begin position="130"/>
        <end position="150"/>
    </location>
</feature>
<keyword evidence="3" id="KW-1185">Reference proteome</keyword>
<keyword evidence="1" id="KW-0812">Transmembrane</keyword>
<organism evidence="2 3">
    <name type="scientific">Massilia litorea</name>
    <dbReference type="NCBI Taxonomy" id="2769491"/>
    <lineage>
        <taxon>Bacteria</taxon>
        <taxon>Pseudomonadati</taxon>
        <taxon>Pseudomonadota</taxon>
        <taxon>Betaproteobacteria</taxon>
        <taxon>Burkholderiales</taxon>
        <taxon>Oxalobacteraceae</taxon>
        <taxon>Telluria group</taxon>
        <taxon>Massilia</taxon>
    </lineage>
</organism>
<feature type="transmembrane region" description="Helical" evidence="1">
    <location>
        <begin position="332"/>
        <end position="350"/>
    </location>
</feature>
<evidence type="ECO:0000313" key="3">
    <source>
        <dbReference type="Proteomes" id="UP000593875"/>
    </source>
</evidence>
<keyword evidence="1" id="KW-0472">Membrane</keyword>
<evidence type="ECO:0000256" key="1">
    <source>
        <dbReference type="SAM" id="Phobius"/>
    </source>
</evidence>
<feature type="transmembrane region" description="Helical" evidence="1">
    <location>
        <begin position="212"/>
        <end position="228"/>
    </location>
</feature>
<evidence type="ECO:0000313" key="2">
    <source>
        <dbReference type="EMBL" id="QOL50925.1"/>
    </source>
</evidence>
<dbReference type="Proteomes" id="UP000593875">
    <property type="component" value="Chromosome"/>
</dbReference>
<sequence length="531" mass="58451">MTSLKNPAWQVRGGSAAAGTFHAIAAGLCILTALSFFLLPLPTLQWFTDYWEHASAVRVLSENVLAPSNPHYATYDADRQFIPLFVLLGGLMQLTGMGVTAALALGAVVTTALFVVGVKMFADSYFQHRWAPVILIAVLLCCWGTPWVWTGFYEFRAMFYNSFYPAAFVFSLTFITWALVIRALQSDTVALSICCLLPLLSALMFVSHQLGGLFALGGAFLFLLFEPKSTSKTRLLLFTLLAFGVAITWWWPYFNPIELTYRGAGDKENGGVADFYNTVQVVLLLGPAWLGIPLLFELFRKRIHLALVAGFLGVFGAYCIGGALGHPVAHRFLSYAVLYLHLPITWKLLSLIPEREAKFSVAELKRDRPRFVVLALCAALVMLHLAFGALDFARVGYERTSGKSFGSYPNQDVIGNLIAVANKLPGDAIMFASPHPALAITAFKGKVVVRPRPQLMIADGVARSKDNAQFFSSATSQAERRELARKYGVRYILIKKEDLPMNVTEDLKALGEVVPNPGQLVLIKIDISKLP</sequence>
<feature type="transmembrane region" description="Helical" evidence="1">
    <location>
        <begin position="235"/>
        <end position="255"/>
    </location>
</feature>
<reference evidence="2 3" key="1">
    <citation type="submission" date="2020-10" db="EMBL/GenBank/DDBJ databases">
        <title>Genome sequencing of Massilia sp. LPB0304.</title>
        <authorList>
            <person name="Kim J."/>
        </authorList>
    </citation>
    <scope>NUCLEOTIDE SEQUENCE [LARGE SCALE GENOMIC DNA]</scope>
    <source>
        <strain evidence="2 3">LPB0304</strain>
    </source>
</reference>
<dbReference type="AlphaFoldDB" id="A0A7L9U9S9"/>